<evidence type="ECO:0000313" key="3">
    <source>
        <dbReference type="Proteomes" id="UP000007030"/>
    </source>
</evidence>
<feature type="domain" description="DUF4384" evidence="1">
    <location>
        <begin position="52"/>
        <end position="126"/>
    </location>
</feature>
<dbReference type="eggNOG" id="ENOG5032R5N">
    <property type="taxonomic scope" value="Bacteria"/>
</dbReference>
<dbReference type="Proteomes" id="UP000007030">
    <property type="component" value="Chromosome"/>
</dbReference>
<dbReference type="OrthoDB" id="25807at2"/>
<dbReference type="Pfam" id="PF14326">
    <property type="entry name" value="DUF4384"/>
    <property type="match status" value="1"/>
</dbReference>
<dbReference type="PROSITE" id="PS51257">
    <property type="entry name" value="PROKAR_LIPOPROTEIN"/>
    <property type="match status" value="1"/>
</dbReference>
<accession>F2NNN9</accession>
<dbReference type="RefSeq" id="WP_013703109.1">
    <property type="nucleotide sequence ID" value="NC_015387.1"/>
</dbReference>
<dbReference type="STRING" id="869210.Marky_0297"/>
<dbReference type="HOGENOM" id="CLU_134356_0_0_0"/>
<organism evidence="2 3">
    <name type="scientific">Marinithermus hydrothermalis (strain DSM 14884 / JCM 11576 / T1)</name>
    <dbReference type="NCBI Taxonomy" id="869210"/>
    <lineage>
        <taxon>Bacteria</taxon>
        <taxon>Thermotogati</taxon>
        <taxon>Deinococcota</taxon>
        <taxon>Deinococci</taxon>
        <taxon>Thermales</taxon>
        <taxon>Thermaceae</taxon>
        <taxon>Marinithermus</taxon>
    </lineage>
</organism>
<reference evidence="2 3" key="1">
    <citation type="journal article" date="2012" name="Stand. Genomic Sci.">
        <title>Complete genome sequence of the aerobic, heterotroph Marinithermus hydrothermalis type strain (T1(T)) from a deep-sea hydrothermal vent chimney.</title>
        <authorList>
            <person name="Copeland A."/>
            <person name="Gu W."/>
            <person name="Yasawong M."/>
            <person name="Lapidus A."/>
            <person name="Lucas S."/>
            <person name="Deshpande S."/>
            <person name="Pagani I."/>
            <person name="Tapia R."/>
            <person name="Cheng J.F."/>
            <person name="Goodwin L.A."/>
            <person name="Pitluck S."/>
            <person name="Liolios K."/>
            <person name="Ivanova N."/>
            <person name="Mavromatis K."/>
            <person name="Mikhailova N."/>
            <person name="Pati A."/>
            <person name="Chen A."/>
            <person name="Palaniappan K."/>
            <person name="Land M."/>
            <person name="Pan C."/>
            <person name="Brambilla E.M."/>
            <person name="Rohde M."/>
            <person name="Tindall B.J."/>
            <person name="Sikorski J."/>
            <person name="Goker M."/>
            <person name="Detter J.C."/>
            <person name="Bristow J."/>
            <person name="Eisen J.A."/>
            <person name="Markowitz V."/>
            <person name="Hugenholtz P."/>
            <person name="Kyrpides N.C."/>
            <person name="Klenk H.P."/>
            <person name="Woyke T."/>
        </authorList>
    </citation>
    <scope>NUCLEOTIDE SEQUENCE [LARGE SCALE GENOMIC DNA]</scope>
    <source>
        <strain evidence="3">DSM 14884 / JCM 11576 / T1</strain>
    </source>
</reference>
<evidence type="ECO:0000259" key="1">
    <source>
        <dbReference type="Pfam" id="PF14326"/>
    </source>
</evidence>
<name>F2NNN9_MARHT</name>
<evidence type="ECO:0000313" key="2">
    <source>
        <dbReference type="EMBL" id="AEB11054.1"/>
    </source>
</evidence>
<dbReference type="InterPro" id="IPR025493">
    <property type="entry name" value="DUF4384"/>
</dbReference>
<proteinExistence type="predicted"/>
<gene>
    <name evidence="2" type="ordered locus">Marky_0297</name>
</gene>
<dbReference type="EMBL" id="CP002630">
    <property type="protein sequence ID" value="AEB11054.1"/>
    <property type="molecule type" value="Genomic_DNA"/>
</dbReference>
<keyword evidence="3" id="KW-1185">Reference proteome</keyword>
<sequence>MKRGLALGLFALILSACTVTLRPGDVSLRIEFGLELADVITRFEPTRGPGAVYRVGEPVQFVITLRQAGYVTLVAVDEDGRAEEFERNLFLPAGTHTLPPPGARYRYEVSFPTGVQRVRAIYTSTPAPASVRFRGVFQSDGLNRHTALFIEKSAARLRDVRETFFHIVP</sequence>
<dbReference type="KEGG" id="mhd:Marky_0297"/>
<protein>
    <submittedName>
        <fullName evidence="2">S-layer-like protein</fullName>
    </submittedName>
</protein>
<dbReference type="AlphaFoldDB" id="F2NNN9"/>